<protein>
    <submittedName>
        <fullName evidence="1">Uncharacterized protein</fullName>
    </submittedName>
</protein>
<organism evidence="1 2">
    <name type="scientific">Dickeya phage vB_DsoM_JA29</name>
    <dbReference type="NCBI Taxonomy" id="2283031"/>
    <lineage>
        <taxon>Viruses</taxon>
        <taxon>Duplodnaviria</taxon>
        <taxon>Heunggongvirae</taxon>
        <taxon>Uroviricota</taxon>
        <taxon>Caudoviricetes</taxon>
        <taxon>Salmondvirus</taxon>
        <taxon>Salmondvirus JA29</taxon>
    </lineage>
</organism>
<dbReference type="Proteomes" id="UP000263326">
    <property type="component" value="Segment"/>
</dbReference>
<reference evidence="1 2" key="1">
    <citation type="journal article" date="2018" name="Front. Microbiol.">
        <title>Jumbo Bacteriophages Are Represented Within an Increasing Diversity of Environmental Viruses Infecting the Emerging Phytopathogen, Dickeya solani.</title>
        <authorList>
            <person name="Day A.W."/>
            <person name="Ahn J."/>
            <person name="Salmond G.P.C."/>
        </authorList>
    </citation>
    <scope>NUCLEOTIDE SEQUENCE [LARGE SCALE GENOMIC DNA]</scope>
</reference>
<sequence>MRDIPLDAGYEEIEIEFTPAEMKAMYRPSLGIEVYDIDDQIEITSVGVLGSKLIVRLQRRTGKFAHIKAVWEERYLYAS</sequence>
<evidence type="ECO:0000313" key="1">
    <source>
        <dbReference type="EMBL" id="AXG66756.1"/>
    </source>
</evidence>
<name>A0A384ZWZ3_9CAUD</name>
<gene>
    <name evidence="1" type="ORF">JA29_030</name>
</gene>
<keyword evidence="2" id="KW-1185">Reference proteome</keyword>
<proteinExistence type="predicted"/>
<dbReference type="EMBL" id="MH460461">
    <property type="protein sequence ID" value="AXG66756.1"/>
    <property type="molecule type" value="Genomic_DNA"/>
</dbReference>
<evidence type="ECO:0000313" key="2">
    <source>
        <dbReference type="Proteomes" id="UP000263326"/>
    </source>
</evidence>
<accession>A0A384ZWZ3</accession>